<keyword evidence="3" id="KW-0479">Metal-binding</keyword>
<reference evidence="10" key="1">
    <citation type="submission" date="2007-03" db="EMBL/GenBank/DDBJ databases">
        <title>Annotation of Culex pipiens quinquefasciatus.</title>
        <authorList>
            <consortium name="The Broad Institute Genome Sequencing Platform"/>
            <person name="Atkinson P.W."/>
            <person name="Hemingway J."/>
            <person name="Christensen B.M."/>
            <person name="Higgs S."/>
            <person name="Kodira C."/>
            <person name="Hannick L."/>
            <person name="Megy K."/>
            <person name="O'Leary S."/>
            <person name="Pearson M."/>
            <person name="Haas B.J."/>
            <person name="Mauceli E."/>
            <person name="Wortman J.R."/>
            <person name="Lee N.H."/>
            <person name="Guigo R."/>
            <person name="Stanke M."/>
            <person name="Alvarado L."/>
            <person name="Amedeo P."/>
            <person name="Antoine C.H."/>
            <person name="Arensburger P."/>
            <person name="Bidwell S.L."/>
            <person name="Crawford M."/>
            <person name="Camaro F."/>
            <person name="Devon K."/>
            <person name="Engels R."/>
            <person name="Hammond M."/>
            <person name="Howarth C."/>
            <person name="Koehrsen M."/>
            <person name="Lawson D."/>
            <person name="Montgomery P."/>
            <person name="Nene V."/>
            <person name="Nusbaum C."/>
            <person name="Puiu D."/>
            <person name="Romero-Severson J."/>
            <person name="Severson D.W."/>
            <person name="Shumway M."/>
            <person name="Sisk P."/>
            <person name="Stolte C."/>
            <person name="Zeng Q."/>
            <person name="Eisenstadt E."/>
            <person name="Fraser-Liggett C."/>
            <person name="Strausberg R."/>
            <person name="Galagan J."/>
            <person name="Birren B."/>
            <person name="Collins F.H."/>
        </authorList>
    </citation>
    <scope>NUCLEOTIDE SEQUENCE [LARGE SCALE GENOMIC DNA]</scope>
    <source>
        <strain evidence="10">JHB</strain>
    </source>
</reference>
<protein>
    <submittedName>
        <fullName evidence="10 11">Mitochondrial processing peptidase beta subunit</fullName>
    </submittedName>
</protein>
<dbReference type="Pfam" id="PF05193">
    <property type="entry name" value="Peptidase_M16_C"/>
    <property type="match status" value="1"/>
</dbReference>
<gene>
    <name evidence="11" type="primary">6038280</name>
    <name evidence="10" type="ORF">CpipJ_CPIJ006628</name>
</gene>
<evidence type="ECO:0000313" key="10">
    <source>
        <dbReference type="EMBL" id="EDS27625.1"/>
    </source>
</evidence>
<accession>B0WHB9</accession>
<comment type="subcellular location">
    <subcellularLocation>
        <location evidence="1">Mitochondrion</location>
    </subcellularLocation>
</comment>
<evidence type="ECO:0000256" key="6">
    <source>
        <dbReference type="ARBA" id="ARBA00023049"/>
    </source>
</evidence>
<evidence type="ECO:0000313" key="11">
    <source>
        <dbReference type="EnsemblMetazoa" id="CPIJ006628-PA"/>
    </source>
</evidence>
<dbReference type="InterPro" id="IPR050361">
    <property type="entry name" value="MPP/UQCRC_Complex"/>
</dbReference>
<dbReference type="VEuPathDB" id="VectorBase:CPIJ006628"/>
<reference evidence="11" key="2">
    <citation type="submission" date="2020-05" db="UniProtKB">
        <authorList>
            <consortium name="EnsemblMetazoa"/>
        </authorList>
    </citation>
    <scope>IDENTIFICATION</scope>
    <source>
        <strain evidence="11">JHB</strain>
    </source>
</reference>
<keyword evidence="6" id="KW-0482">Metalloprotease</keyword>
<dbReference type="HOGENOM" id="CLU_590879_0_0_1"/>
<keyword evidence="5" id="KW-0862">Zinc</keyword>
<evidence type="ECO:0000256" key="8">
    <source>
        <dbReference type="SAM" id="SignalP"/>
    </source>
</evidence>
<evidence type="ECO:0000256" key="4">
    <source>
        <dbReference type="ARBA" id="ARBA00022801"/>
    </source>
</evidence>
<evidence type="ECO:0000259" key="9">
    <source>
        <dbReference type="Pfam" id="PF05193"/>
    </source>
</evidence>
<evidence type="ECO:0000256" key="3">
    <source>
        <dbReference type="ARBA" id="ARBA00022723"/>
    </source>
</evidence>
<dbReference type="InParanoid" id="B0WHB9"/>
<dbReference type="EMBL" id="DS231934">
    <property type="protein sequence ID" value="EDS27625.1"/>
    <property type="molecule type" value="Genomic_DNA"/>
</dbReference>
<dbReference type="GO" id="GO:0046872">
    <property type="term" value="F:metal ion binding"/>
    <property type="evidence" value="ECO:0007669"/>
    <property type="project" value="UniProtKB-KW"/>
</dbReference>
<dbReference type="PANTHER" id="PTHR11851:SF149">
    <property type="entry name" value="GH01077P"/>
    <property type="match status" value="1"/>
</dbReference>
<evidence type="ECO:0000256" key="1">
    <source>
        <dbReference type="ARBA" id="ARBA00004173"/>
    </source>
</evidence>
<keyword evidence="8" id="KW-0732">Signal</keyword>
<feature type="chain" id="PRO_5011408198" evidence="8">
    <location>
        <begin position="25"/>
        <end position="463"/>
    </location>
</feature>
<keyword evidence="4" id="KW-0378">Hydrolase</keyword>
<feature type="signal peptide" evidence="8">
    <location>
        <begin position="1"/>
        <end position="24"/>
    </location>
</feature>
<dbReference type="Gene3D" id="1.25.10.10">
    <property type="entry name" value="Leucine-rich Repeat Variant"/>
    <property type="match status" value="1"/>
</dbReference>
<evidence type="ECO:0000313" key="12">
    <source>
        <dbReference type="Proteomes" id="UP000002320"/>
    </source>
</evidence>
<dbReference type="AlphaFoldDB" id="B0WHB9"/>
<dbReference type="KEGG" id="cqu:CpipJ_CPIJ006628"/>
<evidence type="ECO:0000256" key="7">
    <source>
        <dbReference type="ARBA" id="ARBA00023128"/>
    </source>
</evidence>
<dbReference type="eggNOG" id="KOG0960">
    <property type="taxonomic scope" value="Eukaryota"/>
</dbReference>
<dbReference type="GO" id="GO:0004222">
    <property type="term" value="F:metalloendopeptidase activity"/>
    <property type="evidence" value="ECO:0007669"/>
    <property type="project" value="TreeGrafter"/>
</dbReference>
<dbReference type="PANTHER" id="PTHR11851">
    <property type="entry name" value="METALLOPROTEASE"/>
    <property type="match status" value="1"/>
</dbReference>
<keyword evidence="7" id="KW-0496">Mitochondrion</keyword>
<name>B0WHB9_CULQU</name>
<keyword evidence="12" id="KW-1185">Reference proteome</keyword>
<evidence type="ECO:0000256" key="5">
    <source>
        <dbReference type="ARBA" id="ARBA00022833"/>
    </source>
</evidence>
<proteinExistence type="predicted"/>
<dbReference type="GO" id="GO:0006627">
    <property type="term" value="P:protein processing involved in protein targeting to mitochondrion"/>
    <property type="evidence" value="ECO:0007669"/>
    <property type="project" value="TreeGrafter"/>
</dbReference>
<keyword evidence="2" id="KW-0645">Protease</keyword>
<dbReference type="STRING" id="7176.B0WHB9"/>
<sequence>MRRQWWRRHEVVSLFSLMVEQISELCLPPTVPEESVQTVAAVDPEQPSLLTSAANSTLNSPVVGRSKSLFSSGTGNLLARQLSQRKNLAGSGGHFKNLKEKSSVCCVVVRSVQSVVLHPRRGPRPHPVRPRAVPRVAWFPVDVAVVAREFVPEVSFQSRVAVEETGSNNRSLSGSTAYIDSHYKAPIVLAAASGIKQGDLVELTESYLGKVGSTFDGKASALTPCRFTDSEVRDRDDSLPVALVIIAVLSCGWTNQDNVPLMVANTLISAWYRTQGGGAKNAEDNLCFYERKPDMVFHLQNEWMRLARWLPTAKLTTPRTCSRRTSCCSWMVRRRSSETLPDAMRQPPNSASTAVRPSTPSALSAAHYHKHSEHVEPFKLEVTTRRSDSRLDRWLGLLQADGHHAGRGQVIDGSHPRVRYAACNAIGQTATDFAPVFEKKAYADRQRGLNDIWFSISAKPVNI</sequence>
<dbReference type="InterPro" id="IPR007863">
    <property type="entry name" value="Peptidase_M16_C"/>
</dbReference>
<dbReference type="Proteomes" id="UP000002320">
    <property type="component" value="Unassembled WGS sequence"/>
</dbReference>
<dbReference type="Gene3D" id="3.30.830.10">
    <property type="entry name" value="Metalloenzyme, LuxS/M16 peptidase-like"/>
    <property type="match status" value="1"/>
</dbReference>
<feature type="domain" description="Peptidase M16 C-terminal" evidence="9">
    <location>
        <begin position="177"/>
        <end position="271"/>
    </location>
</feature>
<dbReference type="EnsemblMetazoa" id="CPIJ006628-RA">
    <property type="protein sequence ID" value="CPIJ006628-PA"/>
    <property type="gene ID" value="CPIJ006628"/>
</dbReference>
<evidence type="ECO:0000256" key="2">
    <source>
        <dbReference type="ARBA" id="ARBA00022670"/>
    </source>
</evidence>
<organism>
    <name type="scientific">Culex quinquefasciatus</name>
    <name type="common">Southern house mosquito</name>
    <name type="synonym">Culex pungens</name>
    <dbReference type="NCBI Taxonomy" id="7176"/>
    <lineage>
        <taxon>Eukaryota</taxon>
        <taxon>Metazoa</taxon>
        <taxon>Ecdysozoa</taxon>
        <taxon>Arthropoda</taxon>
        <taxon>Hexapoda</taxon>
        <taxon>Insecta</taxon>
        <taxon>Pterygota</taxon>
        <taxon>Neoptera</taxon>
        <taxon>Endopterygota</taxon>
        <taxon>Diptera</taxon>
        <taxon>Nematocera</taxon>
        <taxon>Culicoidea</taxon>
        <taxon>Culicidae</taxon>
        <taxon>Culicinae</taxon>
        <taxon>Culicini</taxon>
        <taxon>Culex</taxon>
        <taxon>Culex</taxon>
    </lineage>
</organism>
<dbReference type="GO" id="GO:0005739">
    <property type="term" value="C:mitochondrion"/>
    <property type="evidence" value="ECO:0007669"/>
    <property type="project" value="UniProtKB-SubCell"/>
</dbReference>
<dbReference type="InterPro" id="IPR011989">
    <property type="entry name" value="ARM-like"/>
</dbReference>
<dbReference type="VEuPathDB" id="VectorBase:CQUJHB014468"/>
<dbReference type="OrthoDB" id="10264062at2759"/>